<name>A0A060BN07_9BACT</name>
<feature type="non-terminal residue" evidence="1">
    <location>
        <position position="1"/>
    </location>
</feature>
<organism evidence="1">
    <name type="scientific">uncultured Acidobacteriota bacterium</name>
    <dbReference type="NCBI Taxonomy" id="171953"/>
    <lineage>
        <taxon>Bacteria</taxon>
        <taxon>Pseudomonadati</taxon>
        <taxon>Acidobacteriota</taxon>
        <taxon>environmental samples</taxon>
    </lineage>
</organism>
<sequence length="119" mass="13805">YDKYFPVAPRSLAPLLHRAAAIADSDLLRFLADSYERLPAPFETDKSIQVARHRDKVVLEGLMDRMCREDFAVCQSIDAAVEEWNNDIDKLDELLERDRTIAWRIGAHPTKTWAIVRFF</sequence>
<reference evidence="1" key="1">
    <citation type="journal article" date="2013" name="Environ. Microbiol.">
        <title>Seasonally variable intestinal metagenomes of the red palm weevil (Rhynchophorus ferrugineus).</title>
        <authorList>
            <person name="Jia S."/>
            <person name="Zhang X."/>
            <person name="Zhang G."/>
            <person name="Yin A."/>
            <person name="Zhang S."/>
            <person name="Li F."/>
            <person name="Wang L."/>
            <person name="Zhao D."/>
            <person name="Yun Q."/>
            <person name="Tala"/>
            <person name="Wang J."/>
            <person name="Sun G."/>
            <person name="Baabdullah M."/>
            <person name="Yu X."/>
            <person name="Hu S."/>
            <person name="Al-Mssallem I.S."/>
            <person name="Yu J."/>
        </authorList>
    </citation>
    <scope>NUCLEOTIDE SEQUENCE</scope>
</reference>
<proteinExistence type="predicted"/>
<feature type="non-terminal residue" evidence="1">
    <location>
        <position position="119"/>
    </location>
</feature>
<dbReference type="EMBL" id="KF116700">
    <property type="protein sequence ID" value="AIA83947.1"/>
    <property type="molecule type" value="Genomic_DNA"/>
</dbReference>
<dbReference type="AlphaFoldDB" id="A0A060BN07"/>
<protein>
    <submittedName>
        <fullName evidence="1">CAZy families GH13 protein</fullName>
    </submittedName>
</protein>
<evidence type="ECO:0000313" key="1">
    <source>
        <dbReference type="EMBL" id="AIA83947.1"/>
    </source>
</evidence>
<accession>A0A060BN07</accession>